<sequence length="403" mass="43954">MNFRSGCENLSRLENIETLYLRGNRSNKSVILCLSSLISLKNLSLQGNNLGDPFPARGIYGATTVGKLTSGDSFCTQESPRAKSGWGRYDQLKSGIIPVGSNLRSFTEKGITFSTGGILIQGCLASVFMLHVHIMHALYSCKPFRVPNFAFREEFHASGVLSPRFGAVLPLILLLKSHWHVFISFPCHCIAYAIASVLQAFSADRQCKVPAGNLFLPTAPILCRWTHASAGDDPIQPVVLPSAQGCNPEVLTASRGGKEEKQRQPMHGGALPEAYEATTIGNLTSGASFFTQESPKSKSGRRRYGSPTWSKSSSFAALQGNQQLSGALRNSPKTIANRGKPGHRFGLFDDFIGLALHSARLDTEREALEDGEKFLRGGRFPSLIPRDRTDLDLCLDPDVPRIM</sequence>
<dbReference type="AlphaFoldDB" id="A0A7J7FV22"/>
<comment type="caution">
    <text evidence="2">The sequence shown here is derived from an EMBL/GenBank/DDBJ whole genome shotgun (WGS) entry which is preliminary data.</text>
</comment>
<evidence type="ECO:0000313" key="2">
    <source>
        <dbReference type="EMBL" id="KAF5931518.1"/>
    </source>
</evidence>
<dbReference type="Gene3D" id="3.80.10.10">
    <property type="entry name" value="Ribonuclease Inhibitor"/>
    <property type="match status" value="1"/>
</dbReference>
<protein>
    <submittedName>
        <fullName evidence="2">Uncharacterized protein</fullName>
    </submittedName>
</protein>
<gene>
    <name evidence="2" type="ORF">HYC85_027689</name>
</gene>
<dbReference type="SUPFAM" id="SSF52058">
    <property type="entry name" value="L domain-like"/>
    <property type="match status" value="1"/>
</dbReference>
<accession>A0A7J7FV22</accession>
<keyword evidence="3" id="KW-1185">Reference proteome</keyword>
<organism evidence="2 3">
    <name type="scientific">Camellia sinensis</name>
    <name type="common">Tea plant</name>
    <name type="synonym">Thea sinensis</name>
    <dbReference type="NCBI Taxonomy" id="4442"/>
    <lineage>
        <taxon>Eukaryota</taxon>
        <taxon>Viridiplantae</taxon>
        <taxon>Streptophyta</taxon>
        <taxon>Embryophyta</taxon>
        <taxon>Tracheophyta</taxon>
        <taxon>Spermatophyta</taxon>
        <taxon>Magnoliopsida</taxon>
        <taxon>eudicotyledons</taxon>
        <taxon>Gunneridae</taxon>
        <taxon>Pentapetalae</taxon>
        <taxon>asterids</taxon>
        <taxon>Ericales</taxon>
        <taxon>Theaceae</taxon>
        <taxon>Camellia</taxon>
    </lineage>
</organism>
<dbReference type="EMBL" id="JACBKZ010000014">
    <property type="protein sequence ID" value="KAF5931518.1"/>
    <property type="molecule type" value="Genomic_DNA"/>
</dbReference>
<dbReference type="InterPro" id="IPR032675">
    <property type="entry name" value="LRR_dom_sf"/>
</dbReference>
<reference evidence="3" key="1">
    <citation type="journal article" date="2020" name="Nat. Commun.">
        <title>Genome assembly of wild tea tree DASZ reveals pedigree and selection history of tea varieties.</title>
        <authorList>
            <person name="Zhang W."/>
            <person name="Zhang Y."/>
            <person name="Qiu H."/>
            <person name="Guo Y."/>
            <person name="Wan H."/>
            <person name="Zhang X."/>
            <person name="Scossa F."/>
            <person name="Alseekh S."/>
            <person name="Zhang Q."/>
            <person name="Wang P."/>
            <person name="Xu L."/>
            <person name="Schmidt M.H."/>
            <person name="Jia X."/>
            <person name="Li D."/>
            <person name="Zhu A."/>
            <person name="Guo F."/>
            <person name="Chen W."/>
            <person name="Ni D."/>
            <person name="Usadel B."/>
            <person name="Fernie A.R."/>
            <person name="Wen W."/>
        </authorList>
    </citation>
    <scope>NUCLEOTIDE SEQUENCE [LARGE SCALE GENOMIC DNA]</scope>
    <source>
        <strain evidence="3">cv. G240</strain>
    </source>
</reference>
<dbReference type="Proteomes" id="UP000593564">
    <property type="component" value="Unassembled WGS sequence"/>
</dbReference>
<evidence type="ECO:0000313" key="3">
    <source>
        <dbReference type="Proteomes" id="UP000593564"/>
    </source>
</evidence>
<proteinExistence type="predicted"/>
<reference evidence="2 3" key="2">
    <citation type="submission" date="2020-07" db="EMBL/GenBank/DDBJ databases">
        <title>Genome assembly of wild tea tree DASZ reveals pedigree and selection history of tea varieties.</title>
        <authorList>
            <person name="Zhang W."/>
        </authorList>
    </citation>
    <scope>NUCLEOTIDE SEQUENCE [LARGE SCALE GENOMIC DNA]</scope>
    <source>
        <strain evidence="3">cv. G240</strain>
        <tissue evidence="2">Leaf</tissue>
    </source>
</reference>
<name>A0A7J7FV22_CAMSI</name>
<feature type="region of interest" description="Disordered" evidence="1">
    <location>
        <begin position="288"/>
        <end position="312"/>
    </location>
</feature>
<evidence type="ECO:0000256" key="1">
    <source>
        <dbReference type="SAM" id="MobiDB-lite"/>
    </source>
</evidence>